<evidence type="ECO:0000259" key="1">
    <source>
        <dbReference type="Pfam" id="PF12690"/>
    </source>
</evidence>
<organism evidence="2 3">
    <name type="scientific">Neobacillus thermocopriae</name>
    <dbReference type="NCBI Taxonomy" id="1215031"/>
    <lineage>
        <taxon>Bacteria</taxon>
        <taxon>Bacillati</taxon>
        <taxon>Bacillota</taxon>
        <taxon>Bacilli</taxon>
        <taxon>Bacillales</taxon>
        <taxon>Bacillaceae</taxon>
        <taxon>Neobacillus</taxon>
    </lineage>
</organism>
<dbReference type="EMBL" id="JAAIUV010000010">
    <property type="protein sequence ID" value="NEX78838.1"/>
    <property type="molecule type" value="Genomic_DNA"/>
</dbReference>
<accession>A0A6B3TQH5</accession>
<dbReference type="InterPro" id="IPR020481">
    <property type="entry name" value="Intracell_prot_inh_BsuPI"/>
</dbReference>
<evidence type="ECO:0000313" key="3">
    <source>
        <dbReference type="Proteomes" id="UP000481621"/>
    </source>
</evidence>
<dbReference type="RefSeq" id="WP_163251346.1">
    <property type="nucleotide sequence ID" value="NZ_JAAIUV010000010.1"/>
</dbReference>
<comment type="caution">
    <text evidence="2">The sequence shown here is derived from an EMBL/GenBank/DDBJ whole genome shotgun (WGS) entry which is preliminary data.</text>
</comment>
<dbReference type="Gene3D" id="2.60.40.2360">
    <property type="entry name" value="Intracellular proteinase inhibitor BsuPI"/>
    <property type="match status" value="1"/>
</dbReference>
<sequence length="255" mass="29764">MRIILCAIMLLFSTIIRTEAAGGWRVKNNDLNVNVTPGPERVEIELVLQNKGKFPLHYEFPTSQYYELVITNQEGKEVYRFSKGRLFLQAIHTITVKPKETITWKEYWNYQWDGKRVPSGKYTLLAQLKPIRLNDKPIKDRSNLTKSLAFLIPEENTVFRNIMVSGNKGKYVIKGEVRPQKSIVYYSVEDGHVEYIQEHPLEVLGNKDEWTSFQIAIDIPKDKLPQNAYLLLNLYGRDQMGQIEHMYPIVLEKFK</sequence>
<dbReference type="AlphaFoldDB" id="A0A6B3TQH5"/>
<feature type="domain" description="Intracellular proteinase inhibitor BsuPI" evidence="1">
    <location>
        <begin position="31"/>
        <end position="129"/>
    </location>
</feature>
<dbReference type="InterPro" id="IPR038144">
    <property type="entry name" value="IPI"/>
</dbReference>
<dbReference type="Pfam" id="PF12690">
    <property type="entry name" value="BsuPI"/>
    <property type="match status" value="1"/>
</dbReference>
<keyword evidence="3" id="KW-1185">Reference proteome</keyword>
<proteinExistence type="predicted"/>
<gene>
    <name evidence="2" type="ORF">G4Z05_08055</name>
</gene>
<name>A0A6B3TQH5_9BACI</name>
<dbReference type="Proteomes" id="UP000481621">
    <property type="component" value="Unassembled WGS sequence"/>
</dbReference>
<evidence type="ECO:0000313" key="2">
    <source>
        <dbReference type="EMBL" id="NEX78838.1"/>
    </source>
</evidence>
<reference evidence="2" key="1">
    <citation type="submission" date="2020-02" db="EMBL/GenBank/DDBJ databases">
        <title>Bacillus sedimentmangrovi sp. nov., isolated from sediment of the mangrove ecosystem.</title>
        <authorList>
            <person name="Liu G."/>
        </authorList>
    </citation>
    <scope>NUCLEOTIDE SEQUENCE [LARGE SCALE GENOMIC DNA]</scope>
    <source>
        <strain evidence="2">SgZ-7</strain>
    </source>
</reference>
<protein>
    <recommendedName>
        <fullName evidence="1">Intracellular proteinase inhibitor BsuPI domain-containing protein</fullName>
    </recommendedName>
</protein>